<dbReference type="GO" id="GO:0055085">
    <property type="term" value="P:transmembrane transport"/>
    <property type="evidence" value="ECO:0007669"/>
    <property type="project" value="TreeGrafter"/>
</dbReference>
<evidence type="ECO:0000313" key="9">
    <source>
        <dbReference type="EMBL" id="MEB3429980.1"/>
    </source>
</evidence>
<evidence type="ECO:0000313" key="10">
    <source>
        <dbReference type="Proteomes" id="UP001357733"/>
    </source>
</evidence>
<dbReference type="RefSeq" id="WP_324620134.1">
    <property type="nucleotide sequence ID" value="NZ_JAYKOT010000003.1"/>
</dbReference>
<dbReference type="Proteomes" id="UP001357733">
    <property type="component" value="Unassembled WGS sequence"/>
</dbReference>
<evidence type="ECO:0000256" key="4">
    <source>
        <dbReference type="ARBA" id="ARBA00022475"/>
    </source>
</evidence>
<feature type="transmembrane region" description="Helical" evidence="8">
    <location>
        <begin position="177"/>
        <end position="200"/>
    </location>
</feature>
<gene>
    <name evidence="9" type="ORF">VLK81_08160</name>
</gene>
<dbReference type="PANTHER" id="PTHR21716">
    <property type="entry name" value="TRANSMEMBRANE PROTEIN"/>
    <property type="match status" value="1"/>
</dbReference>
<sequence length="403" mass="45822">MKFIPEKKYTTIAIYAFIVLAAAIIFSELVKNYQKFLDFFNLLKTVLSPVIIGFALAYFLNLLTNLFERKLFSHIPLFREKKFMSSRSISILFTYVLIIVIFVALVVVFIPKTINSISKLIKDLPSYANTATNWLYETTDKLNIDRSIYTNITKKVNDFTMNLDNIFTSIIPRLGGIITSLLSSITTIIISIIISIYVLIEKDKFKAQIKMIFYSIFSVEKSNSFFNLASRMNDIMKKFIFAQGFVSLIVGISFFIVLNIMKVEYPGILATILGFTNMIPWIGPWLGTIPSAIIILFQSPIKALWFLIAVLVVQQVNGNLISPRIHGDSLGVSAFWIIFSILIGNALFGFVGMLLGIPVFVMIYTLIKEGVERKLKKKCLPTKSSFYTRFHIEENSSEKDNIN</sequence>
<comment type="caution">
    <text evidence="9">The sequence shown here is derived from an EMBL/GenBank/DDBJ whole genome shotgun (WGS) entry which is preliminary data.</text>
</comment>
<organism evidence="9 10">
    <name type="scientific">Citroniella saccharovorans</name>
    <dbReference type="NCBI Taxonomy" id="2053367"/>
    <lineage>
        <taxon>Bacteria</taxon>
        <taxon>Bacillati</taxon>
        <taxon>Bacillota</taxon>
        <taxon>Tissierellia</taxon>
        <taxon>Tissierellales</taxon>
        <taxon>Peptoniphilaceae</taxon>
        <taxon>Citroniella</taxon>
    </lineage>
</organism>
<dbReference type="Pfam" id="PF01594">
    <property type="entry name" value="AI-2E_transport"/>
    <property type="match status" value="1"/>
</dbReference>
<feature type="transmembrane region" description="Helical" evidence="8">
    <location>
        <begin position="88"/>
        <end position="110"/>
    </location>
</feature>
<dbReference type="InterPro" id="IPR002549">
    <property type="entry name" value="AI-2E-like"/>
</dbReference>
<feature type="transmembrane region" description="Helical" evidence="8">
    <location>
        <begin position="334"/>
        <end position="367"/>
    </location>
</feature>
<dbReference type="AlphaFoldDB" id="A0AAW9N007"/>
<evidence type="ECO:0000256" key="7">
    <source>
        <dbReference type="ARBA" id="ARBA00023136"/>
    </source>
</evidence>
<evidence type="ECO:0000256" key="8">
    <source>
        <dbReference type="SAM" id="Phobius"/>
    </source>
</evidence>
<dbReference type="EMBL" id="JAYKOT010000003">
    <property type="protein sequence ID" value="MEB3429980.1"/>
    <property type="molecule type" value="Genomic_DNA"/>
</dbReference>
<evidence type="ECO:0000256" key="6">
    <source>
        <dbReference type="ARBA" id="ARBA00022989"/>
    </source>
</evidence>
<keyword evidence="4" id="KW-1003">Cell membrane</keyword>
<keyword evidence="10" id="KW-1185">Reference proteome</keyword>
<dbReference type="PANTHER" id="PTHR21716:SF53">
    <property type="entry name" value="PERMEASE PERM-RELATED"/>
    <property type="match status" value="1"/>
</dbReference>
<feature type="transmembrane region" description="Helical" evidence="8">
    <location>
        <begin position="12"/>
        <end position="30"/>
    </location>
</feature>
<accession>A0AAW9N007</accession>
<name>A0AAW9N007_9FIRM</name>
<evidence type="ECO:0000256" key="2">
    <source>
        <dbReference type="ARBA" id="ARBA00009773"/>
    </source>
</evidence>
<comment type="subcellular location">
    <subcellularLocation>
        <location evidence="1">Cell membrane</location>
        <topology evidence="1">Multi-pass membrane protein</topology>
    </subcellularLocation>
</comment>
<keyword evidence="5 8" id="KW-0812">Transmembrane</keyword>
<protein>
    <submittedName>
        <fullName evidence="9">AI-2E family transporter</fullName>
    </submittedName>
</protein>
<keyword evidence="3" id="KW-0813">Transport</keyword>
<evidence type="ECO:0000256" key="3">
    <source>
        <dbReference type="ARBA" id="ARBA00022448"/>
    </source>
</evidence>
<keyword evidence="7 8" id="KW-0472">Membrane</keyword>
<comment type="similarity">
    <text evidence="2">Belongs to the autoinducer-2 exporter (AI-2E) (TC 2.A.86) family.</text>
</comment>
<feature type="transmembrane region" description="Helical" evidence="8">
    <location>
        <begin position="50"/>
        <end position="67"/>
    </location>
</feature>
<dbReference type="GO" id="GO:0005886">
    <property type="term" value="C:plasma membrane"/>
    <property type="evidence" value="ECO:0007669"/>
    <property type="project" value="UniProtKB-SubCell"/>
</dbReference>
<feature type="transmembrane region" description="Helical" evidence="8">
    <location>
        <begin position="304"/>
        <end position="322"/>
    </location>
</feature>
<reference evidence="9 10" key="1">
    <citation type="submission" date="2024-01" db="EMBL/GenBank/DDBJ databases">
        <title>Complete genome sequence of Citroniella saccharovorans strain M6.X9, isolated from human fecal sample.</title>
        <authorList>
            <person name="Cheng G."/>
            <person name="Westerholm M."/>
            <person name="Schnurer A."/>
        </authorList>
    </citation>
    <scope>NUCLEOTIDE SEQUENCE [LARGE SCALE GENOMIC DNA]</scope>
    <source>
        <strain evidence="9 10">DSM 29873</strain>
    </source>
</reference>
<keyword evidence="6 8" id="KW-1133">Transmembrane helix</keyword>
<feature type="transmembrane region" description="Helical" evidence="8">
    <location>
        <begin position="239"/>
        <end position="258"/>
    </location>
</feature>
<evidence type="ECO:0000256" key="1">
    <source>
        <dbReference type="ARBA" id="ARBA00004651"/>
    </source>
</evidence>
<proteinExistence type="inferred from homology"/>
<evidence type="ECO:0000256" key="5">
    <source>
        <dbReference type="ARBA" id="ARBA00022692"/>
    </source>
</evidence>